<sequence length="117" mass="13118">MGRQSVDRQMVVARAYRSAYKDFGLTDAKAAAILGETHTRFTLSQGFSLSSKEHEIQVLFIHLYQSLYAILGGDKAAMKHWFSTSNKHLRGIPMQLVTRITGLAEINAYLDAMRAKV</sequence>
<dbReference type="Proteomes" id="UP000304912">
    <property type="component" value="Plasmid plas12"/>
</dbReference>
<reference evidence="2 3" key="1">
    <citation type="submission" date="2019-04" db="EMBL/GenBank/DDBJ databases">
        <title>Salinimonas iocasae sp. nov., a halophilic bacterium isolated from the outer tube casing of tubeworms in Okinawa Trough.</title>
        <authorList>
            <person name="Zhang H."/>
            <person name="Wang H."/>
            <person name="Li C."/>
        </authorList>
    </citation>
    <scope>NUCLEOTIDE SEQUENCE [LARGE SCALE GENOMIC DNA]</scope>
    <source>
        <strain evidence="2 3">KX18D6</strain>
        <plasmid evidence="2 3">plas12</plasmid>
    </source>
</reference>
<gene>
    <name evidence="2" type="ORF">FBQ74_18340</name>
</gene>
<keyword evidence="3" id="KW-1185">Reference proteome</keyword>
<organism evidence="2 3">
    <name type="scientific">Salinimonas iocasae</name>
    <dbReference type="NCBI Taxonomy" id="2572577"/>
    <lineage>
        <taxon>Bacteria</taxon>
        <taxon>Pseudomonadati</taxon>
        <taxon>Pseudomonadota</taxon>
        <taxon>Gammaproteobacteria</taxon>
        <taxon>Alteromonadales</taxon>
        <taxon>Alteromonadaceae</taxon>
        <taxon>Alteromonas/Salinimonas group</taxon>
        <taxon>Salinimonas</taxon>
    </lineage>
</organism>
<proteinExistence type="predicted"/>
<evidence type="ECO:0000313" key="3">
    <source>
        <dbReference type="Proteomes" id="UP000304912"/>
    </source>
</evidence>
<dbReference type="OrthoDB" id="565125at2"/>
<dbReference type="AlphaFoldDB" id="A0A5B7YIL8"/>
<evidence type="ECO:0000259" key="1">
    <source>
        <dbReference type="Pfam" id="PF09722"/>
    </source>
</evidence>
<geneLocation type="plasmid" evidence="2 3">
    <name>plas12</name>
</geneLocation>
<dbReference type="RefSeq" id="WP_139758176.1">
    <property type="nucleotide sequence ID" value="NZ_CP039853.1"/>
</dbReference>
<feature type="domain" description="Antitoxin Xre/MbcA/ParS-like toxin-binding" evidence="1">
    <location>
        <begin position="66"/>
        <end position="115"/>
    </location>
</feature>
<accession>A0A5B7YIL8</accession>
<keyword evidence="2" id="KW-0614">Plasmid</keyword>
<dbReference type="Pfam" id="PF09722">
    <property type="entry name" value="Xre_MbcA_ParS_C"/>
    <property type="match status" value="1"/>
</dbReference>
<dbReference type="KEGG" id="salk:FBQ74_18340"/>
<protein>
    <submittedName>
        <fullName evidence="2">DUF2384 domain-containing protein</fullName>
    </submittedName>
</protein>
<dbReference type="InterPro" id="IPR024467">
    <property type="entry name" value="Xre/MbcA/ParS-like_toxin-bd"/>
</dbReference>
<name>A0A5B7YIL8_9ALTE</name>
<dbReference type="EMBL" id="CP039853">
    <property type="protein sequence ID" value="QCZ95487.1"/>
    <property type="molecule type" value="Genomic_DNA"/>
</dbReference>
<evidence type="ECO:0000313" key="2">
    <source>
        <dbReference type="EMBL" id="QCZ95487.1"/>
    </source>
</evidence>